<protein>
    <submittedName>
        <fullName evidence="1">Uncharacterized protein</fullName>
    </submittedName>
</protein>
<keyword evidence="2" id="KW-1185">Reference proteome</keyword>
<comment type="caution">
    <text evidence="1">The sequence shown here is derived from an EMBL/GenBank/DDBJ whole genome shotgun (WGS) entry which is preliminary data.</text>
</comment>
<dbReference type="EMBL" id="BSYO01000036">
    <property type="protein sequence ID" value="GMH29605.1"/>
    <property type="molecule type" value="Genomic_DNA"/>
</dbReference>
<reference evidence="1" key="1">
    <citation type="submission" date="2023-05" db="EMBL/GenBank/DDBJ databases">
        <title>Nepenthes gracilis genome sequencing.</title>
        <authorList>
            <person name="Fukushima K."/>
        </authorList>
    </citation>
    <scope>NUCLEOTIDE SEQUENCE</scope>
    <source>
        <strain evidence="1">SING2019-196</strain>
    </source>
</reference>
<organism evidence="1 2">
    <name type="scientific">Nepenthes gracilis</name>
    <name type="common">Slender pitcher plant</name>
    <dbReference type="NCBI Taxonomy" id="150966"/>
    <lineage>
        <taxon>Eukaryota</taxon>
        <taxon>Viridiplantae</taxon>
        <taxon>Streptophyta</taxon>
        <taxon>Embryophyta</taxon>
        <taxon>Tracheophyta</taxon>
        <taxon>Spermatophyta</taxon>
        <taxon>Magnoliopsida</taxon>
        <taxon>eudicotyledons</taxon>
        <taxon>Gunneridae</taxon>
        <taxon>Pentapetalae</taxon>
        <taxon>Caryophyllales</taxon>
        <taxon>Nepenthaceae</taxon>
        <taxon>Nepenthes</taxon>
    </lineage>
</organism>
<evidence type="ECO:0000313" key="1">
    <source>
        <dbReference type="EMBL" id="GMH29605.1"/>
    </source>
</evidence>
<accession>A0AAD3THE0</accession>
<sequence length="135" mass="15191">MKIERVLEFQKKRSSSLWSVRVFIYLTSLDSWAPKRPLFGPLRRWTLSWTAGHAGSPVAVLGTLLGVVDHARFSLSGDWLSVCRRQRVALALCQPRLYWLAFPPFCPVPGDAFNAPQVTVASFRCGLALFTLWLG</sequence>
<name>A0AAD3THE0_NEPGR</name>
<dbReference type="AlphaFoldDB" id="A0AAD3THE0"/>
<dbReference type="Proteomes" id="UP001279734">
    <property type="component" value="Unassembled WGS sequence"/>
</dbReference>
<evidence type="ECO:0000313" key="2">
    <source>
        <dbReference type="Proteomes" id="UP001279734"/>
    </source>
</evidence>
<gene>
    <name evidence="1" type="ORF">Nepgr_031448</name>
</gene>
<proteinExistence type="predicted"/>